<dbReference type="Gene3D" id="3.30.300.350">
    <property type="entry name" value="GTP-binding protein OBG, C-terminal domain"/>
    <property type="match status" value="1"/>
</dbReference>
<comment type="cofactor">
    <cofactor evidence="1">
        <name>Mg(2+)</name>
        <dbReference type="ChEBI" id="CHEBI:18420"/>
    </cofactor>
</comment>
<dbReference type="GO" id="GO:0005525">
    <property type="term" value="F:GTP binding"/>
    <property type="evidence" value="ECO:0007669"/>
    <property type="project" value="UniProtKB-KW"/>
</dbReference>
<dbReference type="NCBIfam" id="TIGR03595">
    <property type="entry name" value="Obg_CgtA_exten"/>
    <property type="match status" value="1"/>
</dbReference>
<protein>
    <submittedName>
        <fullName evidence="8">LSU ribosomal protein L14p</fullName>
    </submittedName>
</protein>
<keyword evidence="2" id="KW-0963">Cytoplasm</keyword>
<dbReference type="GO" id="GO:0003924">
    <property type="term" value="F:GTPase activity"/>
    <property type="evidence" value="ECO:0007669"/>
    <property type="project" value="InterPro"/>
</dbReference>
<dbReference type="InterPro" id="IPR027417">
    <property type="entry name" value="P-loop_NTPase"/>
</dbReference>
<feature type="domain" description="OBG-type G" evidence="6">
    <location>
        <begin position="2"/>
        <end position="172"/>
    </location>
</feature>
<evidence type="ECO:0000313" key="9">
    <source>
        <dbReference type="Proteomes" id="UP000297703"/>
    </source>
</evidence>
<evidence type="ECO:0000259" key="6">
    <source>
        <dbReference type="PROSITE" id="PS51710"/>
    </source>
</evidence>
<evidence type="ECO:0000259" key="7">
    <source>
        <dbReference type="PROSITE" id="PS51881"/>
    </source>
</evidence>
<dbReference type="PROSITE" id="PS51710">
    <property type="entry name" value="G_OBG"/>
    <property type="match status" value="1"/>
</dbReference>
<dbReference type="Pfam" id="PF09269">
    <property type="entry name" value="DUF1967"/>
    <property type="match status" value="1"/>
</dbReference>
<dbReference type="InterPro" id="IPR006074">
    <property type="entry name" value="GTP1-OBG_CS"/>
</dbReference>
<name>A0A4D9DK42_9SAUR</name>
<sequence>MADIGLVGFPSAGKSSLIAAISRAKPKIADYPFTTLIPNLGVVVAGETVFTVADVPGLIEGASLGKGLGHEFLRHIERCQAIVHVVDMATYEPGRDPLSDLDVIEGELAAHGGLDDRPRLVALNKVDVPDARDLTDIVLDDVQQRGWPVFVISTKSGEGLTPLIYAMAAIVQARRDAAPPPEPKRIIISPKAQPAKGTEFSIRQMGDGEGGFVWRVEGEKPQRWVKQTDFLNEEAVGFLADRLHRLGVEDELLRLGAKEGDAVAIGAGVDPVVFDFQPQIETDTEIVSRRGSDQRFDSKRPSVLRRRELDAEYHAFKAEKEGH</sequence>
<dbReference type="InterPro" id="IPR006073">
    <property type="entry name" value="GTP-bd"/>
</dbReference>
<evidence type="ECO:0000256" key="1">
    <source>
        <dbReference type="ARBA" id="ARBA00001946"/>
    </source>
</evidence>
<evidence type="ECO:0000256" key="5">
    <source>
        <dbReference type="ARBA" id="ARBA00023134"/>
    </source>
</evidence>
<dbReference type="OrthoDB" id="347018at2759"/>
<keyword evidence="8" id="KW-0687">Ribonucleoprotein</keyword>
<reference evidence="8 9" key="1">
    <citation type="submission" date="2019-04" db="EMBL/GenBank/DDBJ databases">
        <title>Draft genome of the big-headed turtle Platysternon megacephalum.</title>
        <authorList>
            <person name="Gong S."/>
        </authorList>
    </citation>
    <scope>NUCLEOTIDE SEQUENCE [LARGE SCALE GENOMIC DNA]</scope>
    <source>
        <strain evidence="8">DO16091913</strain>
        <tissue evidence="8">Muscle</tissue>
    </source>
</reference>
<keyword evidence="5" id="KW-0342">GTP-binding</keyword>
<keyword evidence="8" id="KW-0689">Ribosomal protein</keyword>
<dbReference type="InterPro" id="IPR045086">
    <property type="entry name" value="OBG_GTPase"/>
</dbReference>
<evidence type="ECO:0000313" key="8">
    <source>
        <dbReference type="EMBL" id="TFJ95372.1"/>
    </source>
</evidence>
<dbReference type="EMBL" id="QXTE01008266">
    <property type="protein sequence ID" value="TFJ95372.1"/>
    <property type="molecule type" value="Genomic_DNA"/>
</dbReference>
<dbReference type="SUPFAM" id="SSF102741">
    <property type="entry name" value="Obg GTP-binding protein C-terminal domain"/>
    <property type="match status" value="1"/>
</dbReference>
<dbReference type="GO" id="GO:0005840">
    <property type="term" value="C:ribosome"/>
    <property type="evidence" value="ECO:0007669"/>
    <property type="project" value="UniProtKB-KW"/>
</dbReference>
<proteinExistence type="predicted"/>
<evidence type="ECO:0000256" key="3">
    <source>
        <dbReference type="ARBA" id="ARBA00022741"/>
    </source>
</evidence>
<dbReference type="Pfam" id="PF01926">
    <property type="entry name" value="MMR_HSR1"/>
    <property type="match status" value="1"/>
</dbReference>
<dbReference type="PROSITE" id="PS00905">
    <property type="entry name" value="GTP1_OBG"/>
    <property type="match status" value="1"/>
</dbReference>
<feature type="domain" description="OCT" evidence="7">
    <location>
        <begin position="192"/>
        <end position="278"/>
    </location>
</feature>
<dbReference type="PANTHER" id="PTHR11702">
    <property type="entry name" value="DEVELOPMENTALLY REGULATED GTP-BINDING PROTEIN-RELATED"/>
    <property type="match status" value="1"/>
</dbReference>
<dbReference type="InterPro" id="IPR036346">
    <property type="entry name" value="GTP-bd_prot_GTP1/OBG_C_sf"/>
</dbReference>
<keyword evidence="3" id="KW-0547">Nucleotide-binding</keyword>
<dbReference type="NCBIfam" id="NF008954">
    <property type="entry name" value="PRK12296.1"/>
    <property type="match status" value="1"/>
</dbReference>
<dbReference type="PRINTS" id="PR00326">
    <property type="entry name" value="GTP1OBG"/>
</dbReference>
<evidence type="ECO:0000256" key="4">
    <source>
        <dbReference type="ARBA" id="ARBA00022801"/>
    </source>
</evidence>
<gene>
    <name evidence="8" type="ORF">DR999_PMT23098</name>
</gene>
<dbReference type="PANTHER" id="PTHR11702:SF31">
    <property type="entry name" value="MITOCHONDRIAL RIBOSOME-ASSOCIATED GTPASE 2"/>
    <property type="match status" value="1"/>
</dbReference>
<evidence type="ECO:0000256" key="2">
    <source>
        <dbReference type="ARBA" id="ARBA00022490"/>
    </source>
</evidence>
<reference evidence="8 9" key="2">
    <citation type="submission" date="2019-04" db="EMBL/GenBank/DDBJ databases">
        <title>The genome sequence of big-headed turtle.</title>
        <authorList>
            <person name="Gong S."/>
        </authorList>
    </citation>
    <scope>NUCLEOTIDE SEQUENCE [LARGE SCALE GENOMIC DNA]</scope>
    <source>
        <strain evidence="8">DO16091913</strain>
        <tissue evidence="8">Muscle</tissue>
    </source>
</reference>
<dbReference type="AlphaFoldDB" id="A0A4D9DK42"/>
<comment type="caution">
    <text evidence="8">The sequence shown here is derived from an EMBL/GenBank/DDBJ whole genome shotgun (WGS) entry which is preliminary data.</text>
</comment>
<dbReference type="InterPro" id="IPR015349">
    <property type="entry name" value="OCT_dom"/>
</dbReference>
<dbReference type="Gene3D" id="3.40.50.300">
    <property type="entry name" value="P-loop containing nucleotide triphosphate hydrolases"/>
    <property type="match status" value="1"/>
</dbReference>
<dbReference type="Proteomes" id="UP000297703">
    <property type="component" value="Unassembled WGS sequence"/>
</dbReference>
<dbReference type="CDD" id="cd01898">
    <property type="entry name" value="Obg"/>
    <property type="match status" value="1"/>
</dbReference>
<dbReference type="SUPFAM" id="SSF52540">
    <property type="entry name" value="P-loop containing nucleoside triphosphate hydrolases"/>
    <property type="match status" value="1"/>
</dbReference>
<keyword evidence="9" id="KW-1185">Reference proteome</keyword>
<dbReference type="InterPro" id="IPR031167">
    <property type="entry name" value="G_OBG"/>
</dbReference>
<dbReference type="PROSITE" id="PS51881">
    <property type="entry name" value="OCT"/>
    <property type="match status" value="1"/>
</dbReference>
<keyword evidence="4" id="KW-0378">Hydrolase</keyword>
<accession>A0A4D9DK42</accession>
<organism evidence="8 9">
    <name type="scientific">Platysternon megacephalum</name>
    <name type="common">big-headed turtle</name>
    <dbReference type="NCBI Taxonomy" id="55544"/>
    <lineage>
        <taxon>Eukaryota</taxon>
        <taxon>Metazoa</taxon>
        <taxon>Chordata</taxon>
        <taxon>Craniata</taxon>
        <taxon>Vertebrata</taxon>
        <taxon>Euteleostomi</taxon>
        <taxon>Archelosauria</taxon>
        <taxon>Testudinata</taxon>
        <taxon>Testudines</taxon>
        <taxon>Cryptodira</taxon>
        <taxon>Durocryptodira</taxon>
        <taxon>Testudinoidea</taxon>
        <taxon>Platysternidae</taxon>
        <taxon>Platysternon</taxon>
    </lineage>
</organism>
<dbReference type="STRING" id="55544.A0A4D9DK42"/>